<accession>A0A1S3H5Z6</accession>
<dbReference type="Gene3D" id="1.10.533.10">
    <property type="entry name" value="Death Domain, Fas"/>
    <property type="match status" value="3"/>
</dbReference>
<dbReference type="InterPro" id="IPR001315">
    <property type="entry name" value="CARD"/>
</dbReference>
<dbReference type="SMART" id="SM00218">
    <property type="entry name" value="ZU5"/>
    <property type="match status" value="1"/>
</dbReference>
<dbReference type="PROSITE" id="PS50017">
    <property type="entry name" value="DEATH_DOMAIN"/>
    <property type="match status" value="1"/>
</dbReference>
<dbReference type="Pfam" id="PF00791">
    <property type="entry name" value="ZU5"/>
    <property type="match status" value="1"/>
</dbReference>
<proteinExistence type="inferred from homology"/>
<feature type="compositionally biased region" description="Polar residues" evidence="2">
    <location>
        <begin position="526"/>
        <end position="545"/>
    </location>
</feature>
<dbReference type="GO" id="GO:0005042">
    <property type="term" value="F:netrin receptor activity"/>
    <property type="evidence" value="ECO:0007669"/>
    <property type="project" value="UniProtKB-UniRule"/>
</dbReference>
<sequence>MGDSWRVLGRALKVSSLCLDDIEAHYSRFGTEELVWGVLEKWAERGNPTKEGLLQAVKRIGGENILGPPMTDHHRDILQTFHPYIHIEIMDVEWLIPYLRGYKILTNSQIKMIRQGHGRFGKIENLLDMLPYLGCRAFDGFVKALEQSGHMHIAMKLREAESMDPCVFENAEIGGETLPEESLEESAVKEVDKEAAFSEQDTTIDENDIEMALIASGIYVQKFNMDHNGGYVHLKEVGVTLVVPRGSFSEGTVIEMYLGVSWRPGDSPHLAGKETRTSPIVVCGPHNLTFKKPVYLSFPHCIPHVDDAETELMFWISKTDLLGTCKWSAAGNDLVVIFSQNRCTAALWNLCKYTTSSSKKKMLASVFGEFDSGTELLQIVVNCISDTPDEITVLDCWMTRNGLKRIAPDGYFDLYICPHSGVDQSDGDHDNDEHVVCKDDHNVLVTLNEYQGWVLKGKDEDENKKVLKYQRMIDDKRPYCTFALKRECTADIFEGKILVAQTGNEDKLEFEVHRPLHQIEKDPEETQLSQSSAGPSGENQSQMTPQPLVPKAGPSMFLIQNIGQLQINQNGDQELTIPEQPAPVHVLQRYLLLEAKENLDQIFKIPQVWETIVHVLELRLGNDCVPDEPVEFVFCHLQGSFQLLKWLLKNIVERVKEIVEPSVMKVMISEVTKAQVHEVECKNLRKQLSFIANGRFDIRRLLDFLFSKSIISDSGMEEIYSKKTSSEQCSLLLHMVLKCSLDKDPVRHLREGFAEIDRLDLVELLVVKPEDVQDSYIPDEALRPGE</sequence>
<dbReference type="STRING" id="7574.A0A1S3H5Z6"/>
<keyword evidence="6" id="KW-1185">Reference proteome</keyword>
<name>A0A1S3H5Z6_LINAN</name>
<dbReference type="Proteomes" id="UP000085678">
    <property type="component" value="Unplaced"/>
</dbReference>
<dbReference type="SUPFAM" id="SSF47986">
    <property type="entry name" value="DEATH domain"/>
    <property type="match status" value="2"/>
</dbReference>
<dbReference type="Gene3D" id="2.60.220.30">
    <property type="match status" value="1"/>
</dbReference>
<keyword evidence="1" id="KW-0675">Receptor</keyword>
<gene>
    <name evidence="7" type="primary">LOC106152482</name>
</gene>
<dbReference type="PROSITE" id="PS50209">
    <property type="entry name" value="CARD"/>
    <property type="match status" value="2"/>
</dbReference>
<feature type="domain" description="Death" evidence="3">
    <location>
        <begin position="1"/>
        <end position="66"/>
    </location>
</feature>
<dbReference type="GeneID" id="106152482"/>
<dbReference type="CDD" id="cd01670">
    <property type="entry name" value="Death"/>
    <property type="match status" value="1"/>
</dbReference>
<dbReference type="InterPro" id="IPR000488">
    <property type="entry name" value="Death_dom"/>
</dbReference>
<dbReference type="PANTHER" id="PTHR12582:SF41">
    <property type="entry name" value="UNC5C-LIKE PROTEIN"/>
    <property type="match status" value="1"/>
</dbReference>
<dbReference type="InterPro" id="IPR037936">
    <property type="entry name" value="UNC5A-D"/>
</dbReference>
<comment type="subcellular location">
    <subcellularLocation>
        <location evidence="1">Cell membrane</location>
        <topology evidence="1">Single-pass type I membrane protein</topology>
    </subcellularLocation>
</comment>
<evidence type="ECO:0000313" key="6">
    <source>
        <dbReference type="Proteomes" id="UP000085678"/>
    </source>
</evidence>
<feature type="domain" description="ZU5" evidence="5">
    <location>
        <begin position="219"/>
        <end position="359"/>
    </location>
</feature>
<feature type="domain" description="CARD" evidence="4">
    <location>
        <begin position="676"/>
        <end position="736"/>
    </location>
</feature>
<keyword evidence="1" id="KW-0393">Immunoglobulin domain</keyword>
<evidence type="ECO:0000256" key="2">
    <source>
        <dbReference type="SAM" id="MobiDB-lite"/>
    </source>
</evidence>
<dbReference type="GO" id="GO:0042981">
    <property type="term" value="P:regulation of apoptotic process"/>
    <property type="evidence" value="ECO:0007669"/>
    <property type="project" value="InterPro"/>
</dbReference>
<dbReference type="OrthoDB" id="6063280at2759"/>
<dbReference type="AlphaFoldDB" id="A0A1S3H5Z6"/>
<organism evidence="6 7">
    <name type="scientific">Lingula anatina</name>
    <name type="common">Brachiopod</name>
    <name type="synonym">Lingula unguis</name>
    <dbReference type="NCBI Taxonomy" id="7574"/>
    <lineage>
        <taxon>Eukaryota</taxon>
        <taxon>Metazoa</taxon>
        <taxon>Spiralia</taxon>
        <taxon>Lophotrochozoa</taxon>
        <taxon>Brachiopoda</taxon>
        <taxon>Linguliformea</taxon>
        <taxon>Lingulata</taxon>
        <taxon>Lingulida</taxon>
        <taxon>Linguloidea</taxon>
        <taxon>Lingulidae</taxon>
        <taxon>Lingula</taxon>
    </lineage>
</organism>
<dbReference type="InParanoid" id="A0A1S3H5Z6"/>
<dbReference type="PANTHER" id="PTHR12582">
    <property type="entry name" value="NETRIN RECEPTOR UNC5"/>
    <property type="match status" value="1"/>
</dbReference>
<comment type="function">
    <text evidence="1">Receptor for netrin required for axon guidance. Mediates axon repulsion of neuronal growth cones in the developing nervous system upon ligand binding.</text>
</comment>
<evidence type="ECO:0000256" key="1">
    <source>
        <dbReference type="RuleBase" id="RU367033"/>
    </source>
</evidence>
<dbReference type="GO" id="GO:0005886">
    <property type="term" value="C:plasma membrane"/>
    <property type="evidence" value="ECO:0007669"/>
    <property type="project" value="UniProtKB-SubCell"/>
</dbReference>
<keyword evidence="1" id="KW-0217">Developmental protein</keyword>
<dbReference type="RefSeq" id="XP_013381545.1">
    <property type="nucleotide sequence ID" value="XM_013526091.1"/>
</dbReference>
<comment type="similarity">
    <text evidence="1">Belongs to the unc-5 family.</text>
</comment>
<evidence type="ECO:0000259" key="4">
    <source>
        <dbReference type="PROSITE" id="PS50209"/>
    </source>
</evidence>
<dbReference type="PROSITE" id="PS51145">
    <property type="entry name" value="ZU5"/>
    <property type="match status" value="1"/>
</dbReference>
<dbReference type="KEGG" id="lak:106152482"/>
<feature type="region of interest" description="Disordered" evidence="2">
    <location>
        <begin position="518"/>
        <end position="547"/>
    </location>
</feature>
<evidence type="ECO:0000259" key="3">
    <source>
        <dbReference type="PROSITE" id="PS50017"/>
    </source>
</evidence>
<evidence type="ECO:0000313" key="7">
    <source>
        <dbReference type="RefSeq" id="XP_013381545.1"/>
    </source>
</evidence>
<dbReference type="CDD" id="cd01671">
    <property type="entry name" value="CARD"/>
    <property type="match status" value="2"/>
</dbReference>
<dbReference type="InterPro" id="IPR000906">
    <property type="entry name" value="ZU5_dom"/>
</dbReference>
<dbReference type="InterPro" id="IPR011029">
    <property type="entry name" value="DEATH-like_dom_sf"/>
</dbReference>
<evidence type="ECO:0000259" key="5">
    <source>
        <dbReference type="PROSITE" id="PS51145"/>
    </source>
</evidence>
<reference evidence="7" key="1">
    <citation type="submission" date="2025-08" db="UniProtKB">
        <authorList>
            <consortium name="RefSeq"/>
        </authorList>
    </citation>
    <scope>IDENTIFICATION</scope>
    <source>
        <tissue evidence="7">Gonads</tissue>
    </source>
</reference>
<feature type="domain" description="CARD" evidence="4">
    <location>
        <begin position="70"/>
        <end position="160"/>
    </location>
</feature>
<protein>
    <recommendedName>
        <fullName evidence="1">Netrin receptor UNC5</fullName>
    </recommendedName>
</protein>
<dbReference type="Pfam" id="PF00619">
    <property type="entry name" value="CARD"/>
    <property type="match status" value="1"/>
</dbReference>